<evidence type="ECO:0008006" key="4">
    <source>
        <dbReference type="Google" id="ProtNLM"/>
    </source>
</evidence>
<protein>
    <recommendedName>
        <fullName evidence="4">Phage tail assembly protein</fullName>
    </recommendedName>
</protein>
<evidence type="ECO:0000256" key="1">
    <source>
        <dbReference type="SAM" id="MobiDB-lite"/>
    </source>
</evidence>
<feature type="region of interest" description="Disordered" evidence="1">
    <location>
        <begin position="1"/>
        <end position="24"/>
    </location>
</feature>
<dbReference type="RefSeq" id="WP_307017623.1">
    <property type="nucleotide sequence ID" value="NZ_JAUSUI010000001.1"/>
</dbReference>
<feature type="region of interest" description="Disordered" evidence="1">
    <location>
        <begin position="101"/>
        <end position="124"/>
    </location>
</feature>
<accession>A0ABU0B6A3</accession>
<comment type="caution">
    <text evidence="2">The sequence shown here is derived from an EMBL/GenBank/DDBJ whole genome shotgun (WGS) entry which is preliminary data.</text>
</comment>
<organism evidence="2 3">
    <name type="scientific">Ancylobacter polymorphus</name>
    <dbReference type="NCBI Taxonomy" id="223390"/>
    <lineage>
        <taxon>Bacteria</taxon>
        <taxon>Pseudomonadati</taxon>
        <taxon>Pseudomonadota</taxon>
        <taxon>Alphaproteobacteria</taxon>
        <taxon>Hyphomicrobiales</taxon>
        <taxon>Xanthobacteraceae</taxon>
        <taxon>Ancylobacter</taxon>
    </lineage>
</organism>
<evidence type="ECO:0000313" key="3">
    <source>
        <dbReference type="Proteomes" id="UP001224682"/>
    </source>
</evidence>
<name>A0ABU0B6A3_9HYPH</name>
<dbReference type="EMBL" id="JAUSUI010000001">
    <property type="protein sequence ID" value="MDQ0301349.1"/>
    <property type="molecule type" value="Genomic_DNA"/>
</dbReference>
<reference evidence="2 3" key="1">
    <citation type="submission" date="2023-07" db="EMBL/GenBank/DDBJ databases">
        <title>Genomic Encyclopedia of Type Strains, Phase IV (KMG-IV): sequencing the most valuable type-strain genomes for metagenomic binning, comparative biology and taxonomic classification.</title>
        <authorList>
            <person name="Goeker M."/>
        </authorList>
    </citation>
    <scope>NUCLEOTIDE SEQUENCE [LARGE SCALE GENOMIC DNA]</scope>
    <source>
        <strain evidence="2 3">DSM 2457</strain>
    </source>
</reference>
<sequence>MDHHNTETEAPAGKPAAPRLLGNRSEVVPLQYPVEYDGRVWTAITVSRMTLAQIRDFIADIARDADKARLPMFDAPPEVMDSLDPDDDDLIGEVVERFMPRRLRPADGLTPDSGASTSPSSEAS</sequence>
<evidence type="ECO:0000313" key="2">
    <source>
        <dbReference type="EMBL" id="MDQ0301349.1"/>
    </source>
</evidence>
<proteinExistence type="predicted"/>
<gene>
    <name evidence="2" type="ORF">J2S75_000360</name>
</gene>
<dbReference type="Proteomes" id="UP001224682">
    <property type="component" value="Unassembled WGS sequence"/>
</dbReference>
<feature type="compositionally biased region" description="Low complexity" evidence="1">
    <location>
        <begin position="110"/>
        <end position="124"/>
    </location>
</feature>
<keyword evidence="3" id="KW-1185">Reference proteome</keyword>